<keyword evidence="4" id="KW-0964">Secreted</keyword>
<dbReference type="Proteomes" id="UP000327148">
    <property type="component" value="Unassembled WGS sequence"/>
</dbReference>
<reference evidence="8 9" key="1">
    <citation type="submission" date="2019-09" db="EMBL/GenBank/DDBJ databases">
        <title>Draft genome sequence assemblies of isolates from the urinary tract.</title>
        <authorList>
            <person name="Mores C.R."/>
            <person name="Putonti C."/>
            <person name="Wolfe A.J."/>
        </authorList>
    </citation>
    <scope>NUCLEOTIDE SEQUENCE [LARGE SCALE GENOMIC DNA]</scope>
    <source>
        <strain evidence="8 9">UMB623</strain>
    </source>
</reference>
<dbReference type="OrthoDB" id="9803442at2"/>
<dbReference type="InterPro" id="IPR001887">
    <property type="entry name" value="Barnase"/>
</dbReference>
<dbReference type="GO" id="GO:0004521">
    <property type="term" value="F:RNA endonuclease activity"/>
    <property type="evidence" value="ECO:0007669"/>
    <property type="project" value="InterPro"/>
</dbReference>
<evidence type="ECO:0000256" key="6">
    <source>
        <dbReference type="ARBA" id="ARBA00022801"/>
    </source>
</evidence>
<keyword evidence="6" id="KW-0378">Hydrolase</keyword>
<comment type="similarity">
    <text evidence="2">Belongs to the ribonuclease N1/T1 family.</text>
</comment>
<gene>
    <name evidence="8" type="ORF">F6I03_04335</name>
</gene>
<evidence type="ECO:0000256" key="4">
    <source>
        <dbReference type="ARBA" id="ARBA00022525"/>
    </source>
</evidence>
<dbReference type="PRINTS" id="PR00117">
    <property type="entry name" value="BARNASE"/>
</dbReference>
<feature type="compositionally biased region" description="Low complexity" evidence="7">
    <location>
        <begin position="61"/>
        <end position="73"/>
    </location>
</feature>
<comment type="subcellular location">
    <subcellularLocation>
        <location evidence="1">Secreted</location>
    </subcellularLocation>
</comment>
<dbReference type="GO" id="GO:0016787">
    <property type="term" value="F:hydrolase activity"/>
    <property type="evidence" value="ECO:0007669"/>
    <property type="project" value="UniProtKB-KW"/>
</dbReference>
<evidence type="ECO:0000256" key="3">
    <source>
        <dbReference type="ARBA" id="ARBA00022214"/>
    </source>
</evidence>
<dbReference type="GO" id="GO:0005576">
    <property type="term" value="C:extracellular region"/>
    <property type="evidence" value="ECO:0007669"/>
    <property type="project" value="UniProtKB-SubCell"/>
</dbReference>
<evidence type="ECO:0000313" key="8">
    <source>
        <dbReference type="EMBL" id="KAA9302455.1"/>
    </source>
</evidence>
<dbReference type="EMBL" id="VYWO01000001">
    <property type="protein sequence ID" value="KAA9302455.1"/>
    <property type="molecule type" value="Genomic_DNA"/>
</dbReference>
<dbReference type="Pfam" id="PF00545">
    <property type="entry name" value="Ribonuclease"/>
    <property type="match status" value="1"/>
</dbReference>
<evidence type="ECO:0000256" key="2">
    <source>
        <dbReference type="ARBA" id="ARBA00009006"/>
    </source>
</evidence>
<evidence type="ECO:0000256" key="5">
    <source>
        <dbReference type="ARBA" id="ARBA00022722"/>
    </source>
</evidence>
<dbReference type="Gene3D" id="3.10.450.30">
    <property type="entry name" value="Microbial ribonucleases"/>
    <property type="match status" value="1"/>
</dbReference>
<sequence>MTPCLKSVIIKVKGWRMKMKGLKNNKIVQSLLALLVLGLALWTGQDLGQEPAQTGSDEPRSSQSATTSQGSQQVVEGEAYSAPEDVAAYIDQFGDLPKNYIRKAEAKAAGWIPEEGNLWEVTDHKSIGGDRFGNYEGQLPEDEAYREADVNYQGGPRGPERLVYSEDGDKIYYTKDHYDSFQTLKEVD</sequence>
<dbReference type="InterPro" id="IPR000026">
    <property type="entry name" value="N1-like"/>
</dbReference>
<dbReference type="InterPro" id="IPR016191">
    <property type="entry name" value="Ribonuclease/ribotoxin"/>
</dbReference>
<evidence type="ECO:0000256" key="1">
    <source>
        <dbReference type="ARBA" id="ARBA00004613"/>
    </source>
</evidence>
<accession>A0A5N1GNA9</accession>
<name>A0A5N1GNA9_9LACT</name>
<evidence type="ECO:0000256" key="7">
    <source>
        <dbReference type="SAM" id="MobiDB-lite"/>
    </source>
</evidence>
<comment type="caution">
    <text evidence="8">The sequence shown here is derived from an EMBL/GenBank/DDBJ whole genome shotgun (WGS) entry which is preliminary data.</text>
</comment>
<keyword evidence="5" id="KW-0540">Nuclease</keyword>
<protein>
    <recommendedName>
        <fullName evidence="3">Ribonuclease</fullName>
    </recommendedName>
</protein>
<dbReference type="STRING" id="119206.AWM72_03385"/>
<feature type="region of interest" description="Disordered" evidence="7">
    <location>
        <begin position="48"/>
        <end position="76"/>
    </location>
</feature>
<evidence type="ECO:0000313" key="9">
    <source>
        <dbReference type="Proteomes" id="UP000327148"/>
    </source>
</evidence>
<dbReference type="AlphaFoldDB" id="A0A5N1GNA9"/>
<dbReference type="SUPFAM" id="SSF53933">
    <property type="entry name" value="Microbial ribonucleases"/>
    <property type="match status" value="1"/>
</dbReference>
<proteinExistence type="inferred from homology"/>
<organism evidence="8 9">
    <name type="scientific">Aerococcus sanguinicola</name>
    <dbReference type="NCBI Taxonomy" id="119206"/>
    <lineage>
        <taxon>Bacteria</taxon>
        <taxon>Bacillati</taxon>
        <taxon>Bacillota</taxon>
        <taxon>Bacilli</taxon>
        <taxon>Lactobacillales</taxon>
        <taxon>Aerococcaceae</taxon>
        <taxon>Aerococcus</taxon>
    </lineage>
</organism>
<dbReference type="GO" id="GO:0003723">
    <property type="term" value="F:RNA binding"/>
    <property type="evidence" value="ECO:0007669"/>
    <property type="project" value="InterPro"/>
</dbReference>